<protein>
    <submittedName>
        <fullName evidence="1">Uncharacterized protein</fullName>
    </submittedName>
</protein>
<sequence length="186" mass="21901">MQKILQIDLEKRKALENFKNLALLGLGGTMLLNLKEQALDFSQELTYINTYDKYLNLKLDSFYIPSTLLSLLQLTQKSKEAFYINVLINSDTHYKNPLLQYAITQKQEQENIVYALKNNENLNASFANLNALKLALEEKNFYLNFIDLNSKESLLSFYNQIISNNHFRNYFYIKNNQFFIKKDIKN</sequence>
<feature type="non-terminal residue" evidence="1">
    <location>
        <position position="186"/>
    </location>
</feature>
<dbReference type="EMBL" id="AAKEDP010000066">
    <property type="protein sequence ID" value="ECR0780782.1"/>
    <property type="molecule type" value="Genomic_DNA"/>
</dbReference>
<accession>A0A6C7S9I4</accession>
<gene>
    <name evidence="1" type="ORF">F0755_09225</name>
</gene>
<dbReference type="AlphaFoldDB" id="A0A6C7S9I4"/>
<evidence type="ECO:0000313" key="1">
    <source>
        <dbReference type="EMBL" id="ECR0780782.1"/>
    </source>
</evidence>
<name>A0A6C7S9I4_CAMJU</name>
<comment type="caution">
    <text evidence="1">The sequence shown here is derived from an EMBL/GenBank/DDBJ whole genome shotgun (WGS) entry which is preliminary data.</text>
</comment>
<proteinExistence type="predicted"/>
<organism evidence="1">
    <name type="scientific">Campylobacter jejuni</name>
    <dbReference type="NCBI Taxonomy" id="197"/>
    <lineage>
        <taxon>Bacteria</taxon>
        <taxon>Pseudomonadati</taxon>
        <taxon>Campylobacterota</taxon>
        <taxon>Epsilonproteobacteria</taxon>
        <taxon>Campylobacterales</taxon>
        <taxon>Campylobacteraceae</taxon>
        <taxon>Campylobacter</taxon>
    </lineage>
</organism>
<reference evidence="1" key="1">
    <citation type="submission" date="2019-09" db="EMBL/GenBank/DDBJ databases">
        <authorList>
            <consortium name="NARMS: The National Antimicrobial Resistance Monitoring System"/>
        </authorList>
    </citation>
    <scope>NUCLEOTIDE SEQUENCE</scope>
    <source>
        <strain evidence="1">FSIS11924281</strain>
    </source>
</reference>